<organism evidence="3 4">
    <name type="scientific">Acidovorax temperans</name>
    <dbReference type="NCBI Taxonomy" id="80878"/>
    <lineage>
        <taxon>Bacteria</taxon>
        <taxon>Pseudomonadati</taxon>
        <taxon>Pseudomonadota</taxon>
        <taxon>Betaproteobacteria</taxon>
        <taxon>Burkholderiales</taxon>
        <taxon>Comamonadaceae</taxon>
        <taxon>Acidovorax</taxon>
    </lineage>
</organism>
<name>A0A0D7K499_9BURK</name>
<dbReference type="EMBL" id="JXYQ01000072">
    <property type="protein sequence ID" value="KJA09135.1"/>
    <property type="molecule type" value="Genomic_DNA"/>
</dbReference>
<evidence type="ECO:0000313" key="3">
    <source>
        <dbReference type="EMBL" id="KJA09135.1"/>
    </source>
</evidence>
<gene>
    <name evidence="3" type="ORF">RP29_18240</name>
</gene>
<evidence type="ECO:0000256" key="1">
    <source>
        <dbReference type="SAM" id="SignalP"/>
    </source>
</evidence>
<dbReference type="Pfam" id="PF07603">
    <property type="entry name" value="Lcl_C"/>
    <property type="match status" value="1"/>
</dbReference>
<feature type="domain" description="Lcl C-terminal" evidence="2">
    <location>
        <begin position="54"/>
        <end position="202"/>
    </location>
</feature>
<dbReference type="PATRIC" id="fig|80878.5.peg.3611"/>
<proteinExistence type="predicted"/>
<comment type="caution">
    <text evidence="3">The sequence shown here is derived from an EMBL/GenBank/DDBJ whole genome shotgun (WGS) entry which is preliminary data.</text>
</comment>
<dbReference type="AlphaFoldDB" id="A0A0D7K499"/>
<feature type="chain" id="PRO_5002320490" description="Lcl C-terminal domain-containing protein" evidence="1">
    <location>
        <begin position="37"/>
        <end position="208"/>
    </location>
</feature>
<accession>A0A0D7K499</accession>
<keyword evidence="1" id="KW-0732">Signal</keyword>
<protein>
    <recommendedName>
        <fullName evidence="2">Lcl C-terminal domain-containing protein</fullName>
    </recommendedName>
</protein>
<dbReference type="RefSeq" id="WP_084601552.1">
    <property type="nucleotide sequence ID" value="NZ_JXYQ01000072.1"/>
</dbReference>
<dbReference type="STRING" id="80878.RP29_18240"/>
<evidence type="ECO:0000259" key="2">
    <source>
        <dbReference type="Pfam" id="PF07603"/>
    </source>
</evidence>
<reference evidence="3 4" key="1">
    <citation type="submission" date="2014-12" db="EMBL/GenBank/DDBJ databases">
        <title>Isolation of bacteria from lake water.</title>
        <authorList>
            <person name="Sheng K.-Y."/>
            <person name="Chin P.-S."/>
            <person name="Chan K.-G."/>
            <person name="Tan G.S."/>
        </authorList>
    </citation>
    <scope>NUCLEOTIDE SEQUENCE [LARGE SCALE GENOMIC DNA]</scope>
    <source>
        <strain evidence="3 4">KY4</strain>
    </source>
</reference>
<dbReference type="InterPro" id="IPR011460">
    <property type="entry name" value="Lcl_C"/>
</dbReference>
<sequence>MKRIQPLSISRRAAVATLRGACVAWLGLASAGAAMAQAEPVAANGLVVSADGTYVTDERLKLIWARCVEGMAWDGKTCTGKPLMLDRAEARARAVERWKAEGVNWRLPRVPELQRLFNKSAQPPGLDLTVFPAAPLDWTWTSTSDVKSAQQNQYAYGNAMQSRTGSTVNQMSYLHGWAVNLRTGESRKDVSKDAKLPVRLVRPLPVEP</sequence>
<dbReference type="Proteomes" id="UP000032566">
    <property type="component" value="Unassembled WGS sequence"/>
</dbReference>
<feature type="signal peptide" evidence="1">
    <location>
        <begin position="1"/>
        <end position="36"/>
    </location>
</feature>
<evidence type="ECO:0000313" key="4">
    <source>
        <dbReference type="Proteomes" id="UP000032566"/>
    </source>
</evidence>
<keyword evidence="4" id="KW-1185">Reference proteome</keyword>